<accession>A0A840N4G6</accession>
<evidence type="ECO:0000313" key="2">
    <source>
        <dbReference type="EMBL" id="MBB5054953.1"/>
    </source>
</evidence>
<dbReference type="AlphaFoldDB" id="A0A840N4G6"/>
<evidence type="ECO:0000313" key="3">
    <source>
        <dbReference type="Proteomes" id="UP000521227"/>
    </source>
</evidence>
<feature type="chain" id="PRO_5032536782" evidence="1">
    <location>
        <begin position="20"/>
        <end position="222"/>
    </location>
</feature>
<reference evidence="2 3" key="1">
    <citation type="submission" date="2020-08" db="EMBL/GenBank/DDBJ databases">
        <title>Genomic Encyclopedia of Type Strains, Phase IV (KMG-IV): sequencing the most valuable type-strain genomes for metagenomic binning, comparative biology and taxonomic classification.</title>
        <authorList>
            <person name="Goeker M."/>
        </authorList>
    </citation>
    <scope>NUCLEOTIDE SEQUENCE [LARGE SCALE GENOMIC DNA]</scope>
    <source>
        <strain evidence="2 3">DSM 17498</strain>
    </source>
</reference>
<dbReference type="EMBL" id="JACHIJ010000009">
    <property type="protein sequence ID" value="MBB5054953.1"/>
    <property type="molecule type" value="Genomic_DNA"/>
</dbReference>
<gene>
    <name evidence="2" type="ORF">HNQ36_004964</name>
</gene>
<organism evidence="2 3">
    <name type="scientific">Afipia massiliensis</name>
    <dbReference type="NCBI Taxonomy" id="211460"/>
    <lineage>
        <taxon>Bacteria</taxon>
        <taxon>Pseudomonadati</taxon>
        <taxon>Pseudomonadota</taxon>
        <taxon>Alphaproteobacteria</taxon>
        <taxon>Hyphomicrobiales</taxon>
        <taxon>Nitrobacteraceae</taxon>
        <taxon>Afipia</taxon>
    </lineage>
</organism>
<name>A0A840N4G6_9BRAD</name>
<proteinExistence type="predicted"/>
<sequence>MTSLLLACVYAGLMGPASGQTAQNISNYSSTAEKDCRKLKGGSADDDGGTRICPGPSGLVVVVSEGDLRETVSVGRNAKEASSEPAAKAWFGPFSSTTPTIEWRRTAKDKPPFAMIQRWHLADIEDEGKDGRPIAKQLLVLTRLQPGSAYSAEVGTGSANRIRANSENAVCHVAYIDVKANANPNDLAREAADTIARDFKCGTDRVQVMGASGRAVKLALPR</sequence>
<keyword evidence="1" id="KW-0732">Signal</keyword>
<protein>
    <submittedName>
        <fullName evidence="2">Uncharacterized protein</fullName>
    </submittedName>
</protein>
<comment type="caution">
    <text evidence="2">The sequence shown here is derived from an EMBL/GenBank/DDBJ whole genome shotgun (WGS) entry which is preliminary data.</text>
</comment>
<evidence type="ECO:0000256" key="1">
    <source>
        <dbReference type="SAM" id="SignalP"/>
    </source>
</evidence>
<feature type="signal peptide" evidence="1">
    <location>
        <begin position="1"/>
        <end position="19"/>
    </location>
</feature>
<dbReference type="Proteomes" id="UP000521227">
    <property type="component" value="Unassembled WGS sequence"/>
</dbReference>
<dbReference type="RefSeq" id="WP_246395516.1">
    <property type="nucleotide sequence ID" value="NZ_JACHIJ010000009.1"/>
</dbReference>